<dbReference type="Gene3D" id="3.40.50.150">
    <property type="entry name" value="Vaccinia Virus protein VP39"/>
    <property type="match status" value="1"/>
</dbReference>
<dbReference type="SUPFAM" id="SSF53335">
    <property type="entry name" value="S-adenosyl-L-methionine-dependent methyltransferases"/>
    <property type="match status" value="1"/>
</dbReference>
<organism evidence="1 2">
    <name type="scientific">Pseudorhodoplanes sinuspersici</name>
    <dbReference type="NCBI Taxonomy" id="1235591"/>
    <lineage>
        <taxon>Bacteria</taxon>
        <taxon>Pseudomonadati</taxon>
        <taxon>Pseudomonadota</taxon>
        <taxon>Alphaproteobacteria</taxon>
        <taxon>Hyphomicrobiales</taxon>
        <taxon>Pseudorhodoplanes</taxon>
    </lineage>
</organism>
<evidence type="ECO:0000313" key="2">
    <source>
        <dbReference type="Proteomes" id="UP000194137"/>
    </source>
</evidence>
<gene>
    <name evidence="1" type="ORF">CAK95_26885</name>
</gene>
<dbReference type="Pfam" id="PF13578">
    <property type="entry name" value="Methyltransf_24"/>
    <property type="match status" value="1"/>
</dbReference>
<keyword evidence="2" id="KW-1185">Reference proteome</keyword>
<dbReference type="Proteomes" id="UP000194137">
    <property type="component" value="Chromosome"/>
</dbReference>
<protein>
    <submittedName>
        <fullName evidence="1">Uncharacterized protein</fullName>
    </submittedName>
</protein>
<name>A0A1W6ZYD6_9HYPH</name>
<accession>A0A1W6ZYD6</accession>
<dbReference type="AlphaFoldDB" id="A0A1W6ZYD6"/>
<sequence length="281" mass="32319">MINLEWLTMQLSTPDAMQPRMSSAEQALYEDVLNESPPRCRICRRDYHDCAPMGDKMVGRAFAVNRLLQQFENASYLEIGVAKGKTFHEISAYRKTAVDPKFQFDVTEARRANPHSSYHQVASDDFFGSIADHRQLFDVINIDGLHTAEQTLRDLLNAMSHLAPKGIIIIDDTRPSSHLASIADFSVRQQVASYLKSNDHAWMGDVFRVVYFLESMCQQFSFRTIQENHGQTVVWRKRRPKVRSRTLSYIGGRTFEDLVTELDVLRLAPFEEILSELSDRR</sequence>
<dbReference type="EMBL" id="CP021112">
    <property type="protein sequence ID" value="ARQ02323.1"/>
    <property type="molecule type" value="Genomic_DNA"/>
</dbReference>
<evidence type="ECO:0000313" key="1">
    <source>
        <dbReference type="EMBL" id="ARQ02323.1"/>
    </source>
</evidence>
<dbReference type="InterPro" id="IPR029063">
    <property type="entry name" value="SAM-dependent_MTases_sf"/>
</dbReference>
<dbReference type="KEGG" id="psin:CAK95_26885"/>
<reference evidence="1 2" key="1">
    <citation type="submission" date="2017-05" db="EMBL/GenBank/DDBJ databases">
        <title>Full genome sequence of Pseudorhodoplanes sinuspersici.</title>
        <authorList>
            <person name="Dastgheib S.M.M."/>
            <person name="Shavandi M."/>
            <person name="Tirandaz H."/>
        </authorList>
    </citation>
    <scope>NUCLEOTIDE SEQUENCE [LARGE SCALE GENOMIC DNA]</scope>
    <source>
        <strain evidence="1 2">RIPI110</strain>
    </source>
</reference>
<proteinExistence type="predicted"/>
<dbReference type="STRING" id="1235591.CAK95_26885"/>